<evidence type="ECO:0000256" key="1">
    <source>
        <dbReference type="SAM" id="MobiDB-lite"/>
    </source>
</evidence>
<feature type="compositionally biased region" description="Low complexity" evidence="1">
    <location>
        <begin position="86"/>
        <end position="96"/>
    </location>
</feature>
<dbReference type="AlphaFoldDB" id="A0A368KW25"/>
<reference evidence="3 4" key="1">
    <citation type="submission" date="2018-07" db="EMBL/GenBank/DDBJ databases">
        <title>Comparative genomes isolates from brazilian mangrove.</title>
        <authorList>
            <person name="De Araujo J.E."/>
            <person name="Taketani R.G."/>
            <person name="Silva M.C.P."/>
            <person name="Lourenco M.V."/>
            <person name="Oliveira V.M."/>
            <person name="Andreote F.D."/>
        </authorList>
    </citation>
    <scope>NUCLEOTIDE SEQUENCE [LARGE SCALE GENOMIC DNA]</scope>
    <source>
        <strain evidence="3 4">HEX PRIS-MGV</strain>
    </source>
</reference>
<comment type="caution">
    <text evidence="3">The sequence shown here is derived from an EMBL/GenBank/DDBJ whole genome shotgun (WGS) entry which is preliminary data.</text>
</comment>
<protein>
    <submittedName>
        <fullName evidence="3">Zinc ribbon domain-containing protein</fullName>
    </submittedName>
</protein>
<dbReference type="RefSeq" id="WP_114367707.1">
    <property type="nucleotide sequence ID" value="NZ_QPEX01000010.1"/>
</dbReference>
<sequence length="96" mass="10490">MPTYEYQCDACNHKFEEFQSISADPLTKCPECKKKKLRRLFSTGGGLLFKGSGFYITDYRSDSYKKSAEKGTKSSESSKPAKSDSKGSSGSSSSSS</sequence>
<feature type="domain" description="Putative regulatory protein FmdB zinc ribbon" evidence="2">
    <location>
        <begin position="1"/>
        <end position="42"/>
    </location>
</feature>
<organism evidence="3 4">
    <name type="scientific">Bremerella cremea</name>
    <dbReference type="NCBI Taxonomy" id="1031537"/>
    <lineage>
        <taxon>Bacteria</taxon>
        <taxon>Pseudomonadati</taxon>
        <taxon>Planctomycetota</taxon>
        <taxon>Planctomycetia</taxon>
        <taxon>Pirellulales</taxon>
        <taxon>Pirellulaceae</taxon>
        <taxon>Bremerella</taxon>
    </lineage>
</organism>
<dbReference type="PANTHER" id="PTHR34404">
    <property type="entry name" value="REGULATORY PROTEIN, FMDB FAMILY"/>
    <property type="match status" value="1"/>
</dbReference>
<dbReference type="OrthoDB" id="9813321at2"/>
<dbReference type="Pfam" id="PF09723">
    <property type="entry name" value="Zn_ribbon_8"/>
    <property type="match status" value="1"/>
</dbReference>
<proteinExistence type="predicted"/>
<dbReference type="PANTHER" id="PTHR34404:SF2">
    <property type="entry name" value="CONSERVED SERINE RICH PROTEIN"/>
    <property type="match status" value="1"/>
</dbReference>
<gene>
    <name evidence="3" type="ORF">DTL42_05800</name>
</gene>
<name>A0A368KW25_9BACT</name>
<feature type="region of interest" description="Disordered" evidence="1">
    <location>
        <begin position="66"/>
        <end position="96"/>
    </location>
</feature>
<evidence type="ECO:0000313" key="4">
    <source>
        <dbReference type="Proteomes" id="UP000253562"/>
    </source>
</evidence>
<evidence type="ECO:0000259" key="2">
    <source>
        <dbReference type="SMART" id="SM00834"/>
    </source>
</evidence>
<dbReference type="InterPro" id="IPR013429">
    <property type="entry name" value="Regulatory_FmdB_Zinc_ribbon"/>
</dbReference>
<dbReference type="Proteomes" id="UP000253562">
    <property type="component" value="Unassembled WGS sequence"/>
</dbReference>
<dbReference type="NCBIfam" id="TIGR02605">
    <property type="entry name" value="CxxC_CxxC_SSSS"/>
    <property type="match status" value="1"/>
</dbReference>
<dbReference type="EMBL" id="QPEX01000010">
    <property type="protein sequence ID" value="RCS54643.1"/>
    <property type="molecule type" value="Genomic_DNA"/>
</dbReference>
<evidence type="ECO:0000313" key="3">
    <source>
        <dbReference type="EMBL" id="RCS54643.1"/>
    </source>
</evidence>
<accession>A0A368KW25</accession>
<dbReference type="SMART" id="SM00834">
    <property type="entry name" value="CxxC_CXXC_SSSS"/>
    <property type="match status" value="1"/>
</dbReference>